<dbReference type="GO" id="GO:0020037">
    <property type="term" value="F:heme binding"/>
    <property type="evidence" value="ECO:0007669"/>
    <property type="project" value="InterPro"/>
</dbReference>
<reference evidence="8 9" key="1">
    <citation type="submission" date="2016-11" db="EMBL/GenBank/DDBJ databases">
        <title>Draft Genome Assembly of Colletotrichum chlorophyti a pathogen of herbaceous plants.</title>
        <authorList>
            <person name="Gan P."/>
            <person name="Narusaka M."/>
            <person name="Tsushima A."/>
            <person name="Narusaka Y."/>
            <person name="Takano Y."/>
            <person name="Shirasu K."/>
        </authorList>
    </citation>
    <scope>NUCLEOTIDE SEQUENCE [LARGE SCALE GENOMIC DNA]</scope>
    <source>
        <strain evidence="8 9">NTL11</strain>
    </source>
</reference>
<proteinExistence type="inferred from homology"/>
<keyword evidence="9" id="KW-1185">Reference proteome</keyword>
<keyword evidence="7" id="KW-0812">Transmembrane</keyword>
<dbReference type="OrthoDB" id="1103324at2759"/>
<dbReference type="GO" id="GO:0005506">
    <property type="term" value="F:iron ion binding"/>
    <property type="evidence" value="ECO:0007669"/>
    <property type="project" value="InterPro"/>
</dbReference>
<evidence type="ECO:0000313" key="9">
    <source>
        <dbReference type="Proteomes" id="UP000186583"/>
    </source>
</evidence>
<accession>A0A1Q8RRG4</accession>
<dbReference type="SUPFAM" id="SSF48264">
    <property type="entry name" value="Cytochrome P450"/>
    <property type="match status" value="1"/>
</dbReference>
<sequence>MEGYALIVFYLGILLVPGFLFSSLRRLSKWISKTSAGDGKTAKGSAKFPGPKQYPIVGRVHDLPKIAMWLKFKEWADEFGPIYQTSMLGQKFVIISDEAMAQELLIKNGNNFGGRPQIRALIDHKLGPAYSALMDRHDTWKFQRKWVHAAMASAHQQHFYGHIENEVKRWLVTLLLDPEKFHGNTRELTGRIISRLSWDDAAQGKAYGDSAIETLTQMSVSGPVVNTMTPLWDLADFVRYNPWRKFEVAREKKQRAWWLQSFRLARDRYRKGELPSDTWTYRYFEQLQKGGNDALEQTEKEEDFAACMLGFQCLVGVITISGPMQFFLMCMALHPEWLTKCQEEIDRVCGDRMPTREDFAELPTVRACLKETLRWRSGVPLGVPHQCEKESEFQGVKIEKGTIILACEWYATPANLRYYQGLTVSACRNINRVPEKYPDPENYRPDRYLDPSFPTYQEPLSQYPNFRDGVGMHTFGWGRRTCLGQNLVDDEMFVAGASVCWAFDMSLKKCPATGEDVTFDSQATNSNVILEPLPFPMQFNIRSPERAQTVLEGYNAVRDSLRV</sequence>
<dbReference type="PRINTS" id="PR00463">
    <property type="entry name" value="EP450I"/>
</dbReference>
<dbReference type="STRING" id="708187.A0A1Q8RRG4"/>
<dbReference type="InterPro" id="IPR002401">
    <property type="entry name" value="Cyt_P450_E_grp-I"/>
</dbReference>
<evidence type="ECO:0000256" key="4">
    <source>
        <dbReference type="ARBA" id="ARBA00023004"/>
    </source>
</evidence>
<evidence type="ECO:0000256" key="1">
    <source>
        <dbReference type="ARBA" id="ARBA00010617"/>
    </source>
</evidence>
<comment type="cofactor">
    <cofactor evidence="5">
        <name>heme</name>
        <dbReference type="ChEBI" id="CHEBI:30413"/>
    </cofactor>
</comment>
<dbReference type="PANTHER" id="PTHR46300">
    <property type="entry name" value="P450, PUTATIVE (EUROFUNG)-RELATED-RELATED"/>
    <property type="match status" value="1"/>
</dbReference>
<keyword evidence="4 5" id="KW-0408">Iron</keyword>
<gene>
    <name evidence="8" type="ORF">CCHL11_04582</name>
</gene>
<evidence type="ECO:0000256" key="5">
    <source>
        <dbReference type="PIRSR" id="PIRSR602401-1"/>
    </source>
</evidence>
<dbReference type="InterPro" id="IPR050364">
    <property type="entry name" value="Cytochrome_P450_fung"/>
</dbReference>
<evidence type="ECO:0000256" key="2">
    <source>
        <dbReference type="ARBA" id="ARBA00022723"/>
    </source>
</evidence>
<feature type="binding site" description="axial binding residue" evidence="5">
    <location>
        <position position="482"/>
    </location>
    <ligand>
        <name>heme</name>
        <dbReference type="ChEBI" id="CHEBI:30413"/>
    </ligand>
    <ligandPart>
        <name>Fe</name>
        <dbReference type="ChEBI" id="CHEBI:18248"/>
    </ligandPart>
</feature>
<keyword evidence="3 6" id="KW-0560">Oxidoreductase</keyword>
<evidence type="ECO:0000256" key="6">
    <source>
        <dbReference type="RuleBase" id="RU000461"/>
    </source>
</evidence>
<comment type="similarity">
    <text evidence="1 6">Belongs to the cytochrome P450 family.</text>
</comment>
<dbReference type="Pfam" id="PF00067">
    <property type="entry name" value="p450"/>
    <property type="match status" value="2"/>
</dbReference>
<keyword evidence="5 6" id="KW-0349">Heme</keyword>
<evidence type="ECO:0000256" key="7">
    <source>
        <dbReference type="SAM" id="Phobius"/>
    </source>
</evidence>
<keyword evidence="7" id="KW-0472">Membrane</keyword>
<keyword evidence="7" id="KW-1133">Transmembrane helix</keyword>
<dbReference type="GO" id="GO:0016705">
    <property type="term" value="F:oxidoreductase activity, acting on paired donors, with incorporation or reduction of molecular oxygen"/>
    <property type="evidence" value="ECO:0007669"/>
    <property type="project" value="InterPro"/>
</dbReference>
<organism evidence="8 9">
    <name type="scientific">Colletotrichum chlorophyti</name>
    <dbReference type="NCBI Taxonomy" id="708187"/>
    <lineage>
        <taxon>Eukaryota</taxon>
        <taxon>Fungi</taxon>
        <taxon>Dikarya</taxon>
        <taxon>Ascomycota</taxon>
        <taxon>Pezizomycotina</taxon>
        <taxon>Sordariomycetes</taxon>
        <taxon>Hypocreomycetidae</taxon>
        <taxon>Glomerellales</taxon>
        <taxon>Glomerellaceae</taxon>
        <taxon>Colletotrichum</taxon>
    </lineage>
</organism>
<dbReference type="Gene3D" id="1.10.630.10">
    <property type="entry name" value="Cytochrome P450"/>
    <property type="match status" value="1"/>
</dbReference>
<dbReference type="EMBL" id="MPGH01000108">
    <property type="protein sequence ID" value="OLN86936.1"/>
    <property type="molecule type" value="Genomic_DNA"/>
</dbReference>
<feature type="transmembrane region" description="Helical" evidence="7">
    <location>
        <begin position="6"/>
        <end position="24"/>
    </location>
</feature>
<evidence type="ECO:0000256" key="3">
    <source>
        <dbReference type="ARBA" id="ARBA00023002"/>
    </source>
</evidence>
<comment type="caution">
    <text evidence="8">The sequence shown here is derived from an EMBL/GenBank/DDBJ whole genome shotgun (WGS) entry which is preliminary data.</text>
</comment>
<keyword evidence="6" id="KW-0503">Monooxygenase</keyword>
<dbReference type="InterPro" id="IPR001128">
    <property type="entry name" value="Cyt_P450"/>
</dbReference>
<dbReference type="Proteomes" id="UP000186583">
    <property type="component" value="Unassembled WGS sequence"/>
</dbReference>
<protein>
    <submittedName>
        <fullName evidence="8">Fumitremorgin C synthase 1</fullName>
    </submittedName>
</protein>
<name>A0A1Q8RRG4_9PEZI</name>
<dbReference type="GO" id="GO:0004497">
    <property type="term" value="F:monooxygenase activity"/>
    <property type="evidence" value="ECO:0007669"/>
    <property type="project" value="UniProtKB-KW"/>
</dbReference>
<dbReference type="PROSITE" id="PS00086">
    <property type="entry name" value="CYTOCHROME_P450"/>
    <property type="match status" value="1"/>
</dbReference>
<dbReference type="InterPro" id="IPR017972">
    <property type="entry name" value="Cyt_P450_CS"/>
</dbReference>
<dbReference type="InterPro" id="IPR036396">
    <property type="entry name" value="Cyt_P450_sf"/>
</dbReference>
<keyword evidence="2 5" id="KW-0479">Metal-binding</keyword>
<dbReference type="AlphaFoldDB" id="A0A1Q8RRG4"/>
<dbReference type="PANTHER" id="PTHR46300:SF6">
    <property type="entry name" value="CYTOCHROME P450 2C30"/>
    <property type="match status" value="1"/>
</dbReference>
<evidence type="ECO:0000313" key="8">
    <source>
        <dbReference type="EMBL" id="OLN86936.1"/>
    </source>
</evidence>